<keyword evidence="3" id="KW-1185">Reference proteome</keyword>
<evidence type="ECO:0000313" key="3">
    <source>
        <dbReference type="Proteomes" id="UP000479938"/>
    </source>
</evidence>
<keyword evidence="1" id="KW-0732">Signal</keyword>
<evidence type="ECO:0000256" key="1">
    <source>
        <dbReference type="SAM" id="SignalP"/>
    </source>
</evidence>
<organism evidence="2 3">
    <name type="scientific">Flavobacterium bizetiae</name>
    <dbReference type="NCBI Taxonomy" id="2704140"/>
    <lineage>
        <taxon>Bacteria</taxon>
        <taxon>Pseudomonadati</taxon>
        <taxon>Bacteroidota</taxon>
        <taxon>Flavobacteriia</taxon>
        <taxon>Flavobacteriales</taxon>
        <taxon>Flavobacteriaceae</taxon>
        <taxon>Flavobacterium</taxon>
    </lineage>
</organism>
<evidence type="ECO:0008006" key="4">
    <source>
        <dbReference type="Google" id="ProtNLM"/>
    </source>
</evidence>
<gene>
    <name evidence="2" type="ORF">FLA105534_04083</name>
</gene>
<dbReference type="AlphaFoldDB" id="A0A6J4GW80"/>
<name>A0A6J4GW80_9FLAO</name>
<sequence length="578" mass="66065">MDRLKHILVVILLLSCKQIIFAQNNNSSIELNEVDTNINESVYISTNSNSFLTGETLLYNISCLNKTTNLPSKYSKVAYFKLIDSNKKIITTQKIFLKNGTGNGDFFIPTTLETGTYKIIGYTNWILNKNIDNYFITDIYILNPYKENNVVTTSQNEVSISEPTIDSNISFHFNSKVLANRQKAELSIKTANDDFLKGNYTISVRKSDGFSVQNKVLFNDYKLVNQNKIPNNTINSSDFLLPELRGEIIKGRIKSNFGEINNRKVALSIVGKNYDLKIAKTDEQGRFTFNLEKANTNPNIVIQVLGENKGNYTIEINEPKETDFSSLVFPALQLNSESNKNITERLISSQIENAYYNTKKDSIITTDKFVPFFGTSTIQYKFDDFTRFPTMEETITEIITGVVFRKEKDNYSLLINDYDKNFNSTLPPLVVVDGLILENLNDFFKYNPRNLYSVNVVKGLYYYEAKSFNGLLFFTTKNGDYETNLNGSYIIKPQLLRPVANKRYFQPDYTQDKNTRIPDYRHQLLWLPNADLSTINSNVQFYTSDVSGKFEVTLEGFSATGKPVYVKEIIDVKSTDSN</sequence>
<feature type="chain" id="PRO_5026868479" description="Macroglobulin domain-containing protein" evidence="1">
    <location>
        <begin position="23"/>
        <end position="578"/>
    </location>
</feature>
<evidence type="ECO:0000313" key="2">
    <source>
        <dbReference type="EMBL" id="CAA9202424.1"/>
    </source>
</evidence>
<dbReference type="Proteomes" id="UP000479938">
    <property type="component" value="Unassembled WGS sequence"/>
</dbReference>
<reference evidence="2 3" key="1">
    <citation type="submission" date="2020-02" db="EMBL/GenBank/DDBJ databases">
        <authorList>
            <person name="Criscuolo A."/>
        </authorList>
    </citation>
    <scope>NUCLEOTIDE SEQUENCE [LARGE SCALE GENOMIC DNA]</scope>
    <source>
        <strain evidence="2">CIP105534</strain>
    </source>
</reference>
<protein>
    <recommendedName>
        <fullName evidence="4">Macroglobulin domain-containing protein</fullName>
    </recommendedName>
</protein>
<feature type="signal peptide" evidence="1">
    <location>
        <begin position="1"/>
        <end position="22"/>
    </location>
</feature>
<dbReference type="RefSeq" id="WP_173972606.1">
    <property type="nucleotide sequence ID" value="NZ_CADCSU010000150.1"/>
</dbReference>
<dbReference type="EMBL" id="CADCSU010000150">
    <property type="protein sequence ID" value="CAA9202424.1"/>
    <property type="molecule type" value="Genomic_DNA"/>
</dbReference>
<accession>A0A6J4GW80</accession>
<dbReference type="PROSITE" id="PS51257">
    <property type="entry name" value="PROKAR_LIPOPROTEIN"/>
    <property type="match status" value="1"/>
</dbReference>
<proteinExistence type="predicted"/>
<dbReference type="Gene3D" id="2.60.40.1930">
    <property type="match status" value="1"/>
</dbReference>